<dbReference type="PANTHER" id="PTHR43849">
    <property type="entry name" value="BLL3936 PROTEIN"/>
    <property type="match status" value="1"/>
</dbReference>
<comment type="caution">
    <text evidence="4">The sequence shown here is derived from an EMBL/GenBank/DDBJ whole genome shotgun (WGS) entry which is preliminary data.</text>
</comment>
<evidence type="ECO:0000313" key="5">
    <source>
        <dbReference type="Proteomes" id="UP001596545"/>
    </source>
</evidence>
<protein>
    <submittedName>
        <fullName evidence="4">TRAP transporter permease</fullName>
    </submittedName>
</protein>
<evidence type="ECO:0000313" key="4">
    <source>
        <dbReference type="EMBL" id="MFC7325193.1"/>
    </source>
</evidence>
<evidence type="ECO:0000256" key="2">
    <source>
        <dbReference type="SAM" id="Phobius"/>
    </source>
</evidence>
<dbReference type="Pfam" id="PF06808">
    <property type="entry name" value="DctM"/>
    <property type="match status" value="2"/>
</dbReference>
<feature type="transmembrane region" description="Helical" evidence="2">
    <location>
        <begin position="900"/>
        <end position="919"/>
    </location>
</feature>
<feature type="transmembrane region" description="Helical" evidence="2">
    <location>
        <begin position="186"/>
        <end position="205"/>
    </location>
</feature>
<evidence type="ECO:0000256" key="1">
    <source>
        <dbReference type="SAM" id="MobiDB-lite"/>
    </source>
</evidence>
<feature type="domain" description="TRAP C4-dicarboxylate transport system permease DctM subunit" evidence="3">
    <location>
        <begin position="255"/>
        <end position="569"/>
    </location>
</feature>
<feature type="domain" description="TRAP C4-dicarboxylate transport system permease DctM subunit" evidence="3">
    <location>
        <begin position="645"/>
        <end position="800"/>
    </location>
</feature>
<feature type="transmembrane region" description="Helical" evidence="2">
    <location>
        <begin position="580"/>
        <end position="601"/>
    </location>
</feature>
<dbReference type="RefSeq" id="WP_256407931.1">
    <property type="nucleotide sequence ID" value="NZ_JANHDN010000002.1"/>
</dbReference>
<reference evidence="4 5" key="1">
    <citation type="journal article" date="2019" name="Int. J. Syst. Evol. Microbiol.">
        <title>The Global Catalogue of Microorganisms (GCM) 10K type strain sequencing project: providing services to taxonomists for standard genome sequencing and annotation.</title>
        <authorList>
            <consortium name="The Broad Institute Genomics Platform"/>
            <consortium name="The Broad Institute Genome Sequencing Center for Infectious Disease"/>
            <person name="Wu L."/>
            <person name="Ma J."/>
        </authorList>
    </citation>
    <scope>NUCLEOTIDE SEQUENCE [LARGE SCALE GENOMIC DNA]</scope>
    <source>
        <strain evidence="4 5">CGMCC 1.12554</strain>
    </source>
</reference>
<evidence type="ECO:0000259" key="3">
    <source>
        <dbReference type="Pfam" id="PF06808"/>
    </source>
</evidence>
<feature type="transmembrane region" description="Helical" evidence="2">
    <location>
        <begin position="714"/>
        <end position="735"/>
    </location>
</feature>
<feature type="transmembrane region" description="Helical" evidence="2">
    <location>
        <begin position="492"/>
        <end position="510"/>
    </location>
</feature>
<feature type="transmembrane region" description="Helical" evidence="2">
    <location>
        <begin position="267"/>
        <end position="284"/>
    </location>
</feature>
<keyword evidence="5" id="KW-1185">Reference proteome</keyword>
<feature type="transmembrane region" description="Helical" evidence="2">
    <location>
        <begin position="516"/>
        <end position="534"/>
    </location>
</feature>
<dbReference type="AlphaFoldDB" id="A0ABD6ALM5"/>
<feature type="transmembrane region" description="Helical" evidence="2">
    <location>
        <begin position="321"/>
        <end position="342"/>
    </location>
</feature>
<organism evidence="4 5">
    <name type="scientific">Halorubrum rutilum</name>
    <dbReference type="NCBI Taxonomy" id="1364933"/>
    <lineage>
        <taxon>Archaea</taxon>
        <taxon>Methanobacteriati</taxon>
        <taxon>Methanobacteriota</taxon>
        <taxon>Stenosarchaea group</taxon>
        <taxon>Halobacteria</taxon>
        <taxon>Halobacteriales</taxon>
        <taxon>Haloferacaceae</taxon>
        <taxon>Halorubrum</taxon>
    </lineage>
</organism>
<feature type="transmembrane region" description="Helical" evidence="2">
    <location>
        <begin position="541"/>
        <end position="568"/>
    </location>
</feature>
<feature type="transmembrane region" description="Helical" evidence="2">
    <location>
        <begin position="655"/>
        <end position="678"/>
    </location>
</feature>
<name>A0ABD6ALM5_9EURY</name>
<keyword evidence="2" id="KW-0812">Transmembrane</keyword>
<dbReference type="PANTHER" id="PTHR43849:SF2">
    <property type="entry name" value="BLL3936 PROTEIN"/>
    <property type="match status" value="1"/>
</dbReference>
<sequence length="951" mass="99493">MTTTTRTDGGIDDPNDGGPGGPPPGGSGGGRSGDEPPDGGDEGLSREEADELIQEIERRRSLRGVAAVAVAVIGIAFSVFQLFLAARSYTFTVWLPTVEVAGISIAPWQVSLQLLQANAIHVAFALVLTFLLFPVSTGDGLFARNLGRVVPAASRRLGERSPVTRALEGVRAGVRWALLDPDRERVTPVDLAFVAVAFLSAFYFMTEFSEIQNMRVFGVDSGRPVTEVYAFLQPLLGGVPFISEYSYAMLLGVAGVLLVLEGTRRTLGLPLMIIVATFIVYARWGYLISSGTPFIGLLAIPELTWPDIVQNLWYNTENGVFGIPVTVSVSFIYIFILFGSFLEMSGAGQWFIDLAYALTGGRKGGPAKASILASGFMGTISGSSIANTVTTGAFTIPLMKRSGYSPEFSGAVESSASSGGQILPPVMGAAAFLMVQYTATPFADIIIIATIPAIVFFFGVWVMVHLKAVQEGIGGVSGEDTVGLWNHLKRGWFYLVPIGLLLYYLIVERLSVSRSAWFTLVALVGLIALVSAYSEETRLRLLAVFAAIVGVEFASHALAGVNVGGLLAGSGGAGLPPREAAAALLAGIEWYAMLAGALTLLSKPDLDASLLDLNPSVRDTAETIGDRTGRDLGDSQPFKLGAFVVTSMEQGARTAVPVVVAVAAAGIIPGVISVSGLGPNLTSLLLALSGGSIVVMLLVTAVSSIILGMGMPTTVTYIILISMLATPLVEFGIPLLAAHLFILYFGVIADITPPVAVAAYAASGVAKSDPFETGVKAFSLSLNKAIVPFAFVLAPGIVLLREKANAADLPLRERYRVIGFEDLAELSYSVPEILVPVVGVFLGVIALGATVIGTLYARVGRVARGAFALSSLLLMAPGLLSESVFDVLGLVGVTVSVDALLLDLTLRGAGLALFALLALRNRRKADLEGNEGAGTSAEPDPTEVASGADSA</sequence>
<dbReference type="EMBL" id="JBHTBL010000011">
    <property type="protein sequence ID" value="MFC7325193.1"/>
    <property type="molecule type" value="Genomic_DNA"/>
</dbReference>
<proteinExistence type="predicted"/>
<feature type="transmembrane region" description="Helical" evidence="2">
    <location>
        <begin position="862"/>
        <end position="880"/>
    </location>
</feature>
<dbReference type="Proteomes" id="UP001596545">
    <property type="component" value="Unassembled WGS sequence"/>
</dbReference>
<dbReference type="InterPro" id="IPR011853">
    <property type="entry name" value="TRAP_DctM-Dct_fused"/>
</dbReference>
<feature type="transmembrane region" description="Helical" evidence="2">
    <location>
        <begin position="445"/>
        <end position="464"/>
    </location>
</feature>
<feature type="transmembrane region" description="Helical" evidence="2">
    <location>
        <begin position="741"/>
        <end position="762"/>
    </location>
</feature>
<keyword evidence="2" id="KW-1133">Transmembrane helix</keyword>
<feature type="region of interest" description="Disordered" evidence="1">
    <location>
        <begin position="1"/>
        <end position="48"/>
    </location>
</feature>
<accession>A0ABD6ALM5</accession>
<dbReference type="NCBIfam" id="TIGR02123">
    <property type="entry name" value="TRAP_fused"/>
    <property type="match status" value="1"/>
</dbReference>
<feature type="transmembrane region" description="Helical" evidence="2">
    <location>
        <begin position="684"/>
        <end position="707"/>
    </location>
</feature>
<feature type="region of interest" description="Disordered" evidence="1">
    <location>
        <begin position="927"/>
        <end position="951"/>
    </location>
</feature>
<feature type="transmembrane region" description="Helical" evidence="2">
    <location>
        <begin position="241"/>
        <end position="260"/>
    </location>
</feature>
<gene>
    <name evidence="4" type="ORF">ACFQMF_11450</name>
</gene>
<feature type="transmembrane region" description="Helical" evidence="2">
    <location>
        <begin position="833"/>
        <end position="855"/>
    </location>
</feature>
<keyword evidence="2" id="KW-0472">Membrane</keyword>
<dbReference type="InterPro" id="IPR010656">
    <property type="entry name" value="DctM"/>
</dbReference>
<feature type="transmembrane region" description="Helical" evidence="2">
    <location>
        <begin position="65"/>
        <end position="86"/>
    </location>
</feature>
<feature type="transmembrane region" description="Helical" evidence="2">
    <location>
        <begin position="782"/>
        <end position="800"/>
    </location>
</feature>
<feature type="transmembrane region" description="Helical" evidence="2">
    <location>
        <begin position="114"/>
        <end position="135"/>
    </location>
</feature>